<organism evidence="2 3">
    <name type="scientific">Sphingomonas rustica</name>
    <dbReference type="NCBI Taxonomy" id="3103142"/>
    <lineage>
        <taxon>Bacteria</taxon>
        <taxon>Pseudomonadati</taxon>
        <taxon>Pseudomonadota</taxon>
        <taxon>Alphaproteobacteria</taxon>
        <taxon>Sphingomonadales</taxon>
        <taxon>Sphingomonadaceae</taxon>
        <taxon>Sphingomonas</taxon>
    </lineage>
</organism>
<feature type="transmembrane region" description="Helical" evidence="1">
    <location>
        <begin position="100"/>
        <end position="121"/>
    </location>
</feature>
<dbReference type="EMBL" id="JBDIZK010000006">
    <property type="protein sequence ID" value="MEN3747726.1"/>
    <property type="molecule type" value="Genomic_DNA"/>
</dbReference>
<name>A0ABV0BAI7_9SPHN</name>
<keyword evidence="1" id="KW-1133">Transmembrane helix</keyword>
<evidence type="ECO:0000256" key="1">
    <source>
        <dbReference type="SAM" id="Phobius"/>
    </source>
</evidence>
<evidence type="ECO:0000313" key="2">
    <source>
        <dbReference type="EMBL" id="MEN3747726.1"/>
    </source>
</evidence>
<feature type="transmembrane region" description="Helical" evidence="1">
    <location>
        <begin position="142"/>
        <end position="162"/>
    </location>
</feature>
<keyword evidence="1" id="KW-0812">Transmembrane</keyword>
<keyword evidence="1" id="KW-0472">Membrane</keyword>
<dbReference type="Proteomes" id="UP001427805">
    <property type="component" value="Unassembled WGS sequence"/>
</dbReference>
<protein>
    <recommendedName>
        <fullName evidence="4">Permease</fullName>
    </recommendedName>
</protein>
<gene>
    <name evidence="2" type="ORF">TPR58_11155</name>
</gene>
<feature type="transmembrane region" description="Helical" evidence="1">
    <location>
        <begin position="13"/>
        <end position="32"/>
    </location>
</feature>
<sequence length="222" mass="24846">MNFMQFLKSLDDLLYEVMSWVVFYPITFWGTLSRPWAMMDYADAQLELPEADQYGETLSPPLFLLLTLLLSHGIELTLVGESSLIASKHGLAALISDDTSLLMMRLLVFSIFPLIMAVRLVRRQHQGLTRDTLRQPFYAQCYLAGPFALMIGLGGLVTQTPWSWGHGAGLMLMAAAFLWYGGLQVSWFARKLELPIWRGFLTASIGMIESLVAIALLAPLLV</sequence>
<accession>A0ABV0BAI7</accession>
<feature type="transmembrane region" description="Helical" evidence="1">
    <location>
        <begin position="200"/>
        <end position="221"/>
    </location>
</feature>
<reference evidence="2 3" key="1">
    <citation type="submission" date="2024-05" db="EMBL/GenBank/DDBJ databases">
        <title>Sphingomonas sp. HF-S3 16S ribosomal RNA gene Genome sequencing and assembly.</title>
        <authorList>
            <person name="Lee H."/>
        </authorList>
    </citation>
    <scope>NUCLEOTIDE SEQUENCE [LARGE SCALE GENOMIC DNA]</scope>
    <source>
        <strain evidence="2 3">HF-S3</strain>
    </source>
</reference>
<proteinExistence type="predicted"/>
<feature type="transmembrane region" description="Helical" evidence="1">
    <location>
        <begin position="168"/>
        <end position="188"/>
    </location>
</feature>
<comment type="caution">
    <text evidence="2">The sequence shown here is derived from an EMBL/GenBank/DDBJ whole genome shotgun (WGS) entry which is preliminary data.</text>
</comment>
<keyword evidence="3" id="KW-1185">Reference proteome</keyword>
<evidence type="ECO:0000313" key="3">
    <source>
        <dbReference type="Proteomes" id="UP001427805"/>
    </source>
</evidence>
<dbReference type="RefSeq" id="WP_346246734.1">
    <property type="nucleotide sequence ID" value="NZ_JBDIZK010000006.1"/>
</dbReference>
<evidence type="ECO:0008006" key="4">
    <source>
        <dbReference type="Google" id="ProtNLM"/>
    </source>
</evidence>